<keyword evidence="1" id="KW-0472">Membrane</keyword>
<keyword evidence="1" id="KW-1133">Transmembrane helix</keyword>
<dbReference type="AlphaFoldDB" id="A0A3M7R9Q2"/>
<protein>
    <submittedName>
        <fullName evidence="2">Uncharacterized protein</fullName>
    </submittedName>
</protein>
<evidence type="ECO:0000313" key="2">
    <source>
        <dbReference type="EMBL" id="RNA19978.1"/>
    </source>
</evidence>
<dbReference type="EMBL" id="REGN01003934">
    <property type="protein sequence ID" value="RNA19978.1"/>
    <property type="molecule type" value="Genomic_DNA"/>
</dbReference>
<evidence type="ECO:0000256" key="1">
    <source>
        <dbReference type="SAM" id="Phobius"/>
    </source>
</evidence>
<proteinExistence type="predicted"/>
<name>A0A3M7R9Q2_BRAPC</name>
<accession>A0A3M7R9Q2</accession>
<dbReference type="Proteomes" id="UP000276133">
    <property type="component" value="Unassembled WGS sequence"/>
</dbReference>
<evidence type="ECO:0000313" key="3">
    <source>
        <dbReference type="Proteomes" id="UP000276133"/>
    </source>
</evidence>
<sequence>MAVKSRDESIIQETKNQKFWEINFTKLLIENGVLKLKFDTGESLIVIPKIYQLVLFGHYSAVIFSIIVVHVMFAKSLNIQLVNKTSTR</sequence>
<organism evidence="2 3">
    <name type="scientific">Brachionus plicatilis</name>
    <name type="common">Marine rotifer</name>
    <name type="synonym">Brachionus muelleri</name>
    <dbReference type="NCBI Taxonomy" id="10195"/>
    <lineage>
        <taxon>Eukaryota</taxon>
        <taxon>Metazoa</taxon>
        <taxon>Spiralia</taxon>
        <taxon>Gnathifera</taxon>
        <taxon>Rotifera</taxon>
        <taxon>Eurotatoria</taxon>
        <taxon>Monogononta</taxon>
        <taxon>Pseudotrocha</taxon>
        <taxon>Ploima</taxon>
        <taxon>Brachionidae</taxon>
        <taxon>Brachionus</taxon>
    </lineage>
</organism>
<keyword evidence="3" id="KW-1185">Reference proteome</keyword>
<comment type="caution">
    <text evidence="2">The sequence shown here is derived from an EMBL/GenBank/DDBJ whole genome shotgun (WGS) entry which is preliminary data.</text>
</comment>
<gene>
    <name evidence="2" type="ORF">BpHYR1_051519</name>
</gene>
<feature type="transmembrane region" description="Helical" evidence="1">
    <location>
        <begin position="50"/>
        <end position="74"/>
    </location>
</feature>
<keyword evidence="1" id="KW-0812">Transmembrane</keyword>
<reference evidence="2 3" key="1">
    <citation type="journal article" date="2018" name="Sci. Rep.">
        <title>Genomic signatures of local adaptation to the degree of environmental predictability in rotifers.</title>
        <authorList>
            <person name="Franch-Gras L."/>
            <person name="Hahn C."/>
            <person name="Garcia-Roger E.M."/>
            <person name="Carmona M.J."/>
            <person name="Serra M."/>
            <person name="Gomez A."/>
        </authorList>
    </citation>
    <scope>NUCLEOTIDE SEQUENCE [LARGE SCALE GENOMIC DNA]</scope>
    <source>
        <strain evidence="2">HYR1</strain>
    </source>
</reference>